<dbReference type="Proteomes" id="UP000594342">
    <property type="component" value="Unassembled WGS sequence"/>
</dbReference>
<keyword evidence="2" id="KW-1185">Reference proteome</keyword>
<organism evidence="1 2">
    <name type="scientific">Yasminevirus sp. GU-2018</name>
    <dbReference type="NCBI Taxonomy" id="2420051"/>
    <lineage>
        <taxon>Viruses</taxon>
        <taxon>Varidnaviria</taxon>
        <taxon>Bamfordvirae</taxon>
        <taxon>Nucleocytoviricota</taxon>
        <taxon>Megaviricetes</taxon>
        <taxon>Imitervirales</taxon>
        <taxon>Mimiviridae</taxon>
        <taxon>Klosneuvirinae</taxon>
        <taxon>Yasminevirus</taxon>
        <taxon>Yasminevirus saudimassiliense</taxon>
    </lineage>
</organism>
<dbReference type="InterPro" id="IPR011009">
    <property type="entry name" value="Kinase-like_dom_sf"/>
</dbReference>
<dbReference type="SUPFAM" id="SSF56112">
    <property type="entry name" value="Protein kinase-like (PK-like)"/>
    <property type="match status" value="1"/>
</dbReference>
<dbReference type="Gene3D" id="1.10.510.10">
    <property type="entry name" value="Transferase(Phosphotransferase) domain 1"/>
    <property type="match status" value="1"/>
</dbReference>
<evidence type="ECO:0008006" key="3">
    <source>
        <dbReference type="Google" id="ProtNLM"/>
    </source>
</evidence>
<evidence type="ECO:0000313" key="2">
    <source>
        <dbReference type="Proteomes" id="UP000594342"/>
    </source>
</evidence>
<gene>
    <name evidence="1" type="ORF">YASMINEVIRUS_739</name>
</gene>
<evidence type="ECO:0000313" key="1">
    <source>
        <dbReference type="EMBL" id="VBB18276.1"/>
    </source>
</evidence>
<proteinExistence type="predicted"/>
<reference evidence="1 2" key="1">
    <citation type="submission" date="2018-10" db="EMBL/GenBank/DDBJ databases">
        <authorList>
            <consortium name="IHU Genomes"/>
        </authorList>
    </citation>
    <scope>NUCLEOTIDE SEQUENCE [LARGE SCALE GENOMIC DNA]</scope>
    <source>
        <strain evidence="1 2">A1</strain>
    </source>
</reference>
<protein>
    <recommendedName>
        <fullName evidence="3">Protein kinase domain-containing protein</fullName>
    </recommendedName>
</protein>
<comment type="caution">
    <text evidence="1">The sequence shown here is derived from an EMBL/GenBank/DDBJ whole genome shotgun (WGS) entry which is preliminary data.</text>
</comment>
<accession>A0A5K0UB31</accession>
<name>A0A5K0UB31_9VIRU</name>
<sequence>MDLRQKVYYDLKTHLTYLSDKNVVDLLKKAFLTDSNVSKGWGNNIVITVNDHKVFTKSIPVTDIEHNNQFDSSNLYNLPLYYNYGVGSAGVNCNRELLMHVKTTNWVLDGTIDNFPLLYHWRIVDSTMVDSLNNNEKEVLDMSTNPDFAKYVTRWNSNKQIEKYMIDRSTAKYKLILFLEYIPTTLYSWLNDDISKIDVYSTQMTKLLTFLRHHDIYHMDGHVGNILTDGKTMYLTDFGMCQDLEFTNSSEEVKFIKDHENYDFCHMYSNIHQYLTEKMREDKNADYFLKKYGIDWSRIKIEDIHTIYKNLRDISEYLGLSKEYVDYLERTKEQHLIYSNFLMTLRRNPKKDTPYPKTEIDQLLSKLM</sequence>
<dbReference type="EMBL" id="UPSH01000001">
    <property type="protein sequence ID" value="VBB18276.1"/>
    <property type="molecule type" value="Genomic_DNA"/>
</dbReference>